<feature type="coiled-coil region" evidence="1">
    <location>
        <begin position="85"/>
        <end position="140"/>
    </location>
</feature>
<keyword evidence="5" id="KW-1185">Reference proteome</keyword>
<name>A0AAV9HHN1_9PEZI</name>
<feature type="compositionally biased region" description="Gly residues" evidence="2">
    <location>
        <begin position="254"/>
        <end position="272"/>
    </location>
</feature>
<dbReference type="AlphaFoldDB" id="A0AAV9HHN1"/>
<evidence type="ECO:0000256" key="3">
    <source>
        <dbReference type="SAM" id="SignalP"/>
    </source>
</evidence>
<keyword evidence="3" id="KW-0732">Signal</keyword>
<feature type="region of interest" description="Disordered" evidence="2">
    <location>
        <begin position="381"/>
        <end position="442"/>
    </location>
</feature>
<reference evidence="4" key="2">
    <citation type="submission" date="2023-06" db="EMBL/GenBank/DDBJ databases">
        <authorList>
            <consortium name="Lawrence Berkeley National Laboratory"/>
            <person name="Mondo S.J."/>
            <person name="Hensen N."/>
            <person name="Bonometti L."/>
            <person name="Westerberg I."/>
            <person name="Brannstrom I.O."/>
            <person name="Guillou S."/>
            <person name="Cros-Aarteil S."/>
            <person name="Calhoun S."/>
            <person name="Haridas S."/>
            <person name="Kuo A."/>
            <person name="Pangilinan J."/>
            <person name="Riley R."/>
            <person name="Labutti K."/>
            <person name="Andreopoulos B."/>
            <person name="Lipzen A."/>
            <person name="Chen C."/>
            <person name="Yanf M."/>
            <person name="Daum C."/>
            <person name="Ng V."/>
            <person name="Clum A."/>
            <person name="Steindorff A."/>
            <person name="Ohm R."/>
            <person name="Martin F."/>
            <person name="Silar P."/>
            <person name="Natvig D."/>
            <person name="Lalanne C."/>
            <person name="Gautier V."/>
            <person name="Ament-Velasquez S.L."/>
            <person name="Kruys A."/>
            <person name="Hutchinson M.I."/>
            <person name="Powell A.J."/>
            <person name="Barry K."/>
            <person name="Miller A.N."/>
            <person name="Grigoriev I.V."/>
            <person name="Debuchy R."/>
            <person name="Gladieux P."/>
            <person name="Thoren M.H."/>
            <person name="Johannesson H."/>
        </authorList>
    </citation>
    <scope>NUCLEOTIDE SEQUENCE</scope>
    <source>
        <strain evidence="4">PSN324</strain>
    </source>
</reference>
<keyword evidence="1" id="KW-0175">Coiled coil</keyword>
<feature type="chain" id="PRO_5043978882" evidence="3">
    <location>
        <begin position="19"/>
        <end position="476"/>
    </location>
</feature>
<dbReference type="EMBL" id="MU865032">
    <property type="protein sequence ID" value="KAK4459594.1"/>
    <property type="molecule type" value="Genomic_DNA"/>
</dbReference>
<evidence type="ECO:0000256" key="2">
    <source>
        <dbReference type="SAM" id="MobiDB-lite"/>
    </source>
</evidence>
<evidence type="ECO:0000313" key="4">
    <source>
        <dbReference type="EMBL" id="KAK4459594.1"/>
    </source>
</evidence>
<sequence length="476" mass="48863">MHIGKLSAIVAQVTLTSASVLAGEEMERRDDWQEAKAAALQKAAAAESQGRLAGAQWQQAAHDAEAQAGEIAAHFERRDDWKDAKAAALKKAAEWEAKAQEISSQNQRRDGWQDIKAAGLQQAAEAEDEARKIAAQFQERNAAAEAPESMVTAAPVLKNRQFPFGNNNGGGRGGFGGFGGFGGGRGGFGGNNNGGGRSGFGGFGGGHGGVGGNNNDGGRGGFGGFGGSRAGLERGRKLGLAAAERAKADWQKRFGGGNGAHRGGGFGGFGGFGRGGKAKRDVEEEKFEARDNSYPTAPVDANGQYFDNGGEHGNQYPSNGQPYAPADYNHGLSPYGGGAAANWQDDVASAQSVAASYQNYGSSIGESYAAYGASVAASYRSEYDPEPTPGPGAPGWQQDVASAHSLASSYRSEYGAPAPETTRQEYSPASTGGLPPPKGTSLVQVNGVATDRTHSFSIAAAMGAVFAAAAVAFGRL</sequence>
<evidence type="ECO:0000313" key="5">
    <source>
        <dbReference type="Proteomes" id="UP001321749"/>
    </source>
</evidence>
<feature type="region of interest" description="Disordered" evidence="2">
    <location>
        <begin position="43"/>
        <end position="65"/>
    </location>
</feature>
<feature type="signal peptide" evidence="3">
    <location>
        <begin position="1"/>
        <end position="18"/>
    </location>
</feature>
<evidence type="ECO:0000256" key="1">
    <source>
        <dbReference type="SAM" id="Coils"/>
    </source>
</evidence>
<accession>A0AAV9HHN1</accession>
<proteinExistence type="predicted"/>
<reference evidence="4" key="1">
    <citation type="journal article" date="2023" name="Mol. Phylogenet. Evol.">
        <title>Genome-scale phylogeny and comparative genomics of the fungal order Sordariales.</title>
        <authorList>
            <person name="Hensen N."/>
            <person name="Bonometti L."/>
            <person name="Westerberg I."/>
            <person name="Brannstrom I.O."/>
            <person name="Guillou S."/>
            <person name="Cros-Aarteil S."/>
            <person name="Calhoun S."/>
            <person name="Haridas S."/>
            <person name="Kuo A."/>
            <person name="Mondo S."/>
            <person name="Pangilinan J."/>
            <person name="Riley R."/>
            <person name="LaButti K."/>
            <person name="Andreopoulos B."/>
            <person name="Lipzen A."/>
            <person name="Chen C."/>
            <person name="Yan M."/>
            <person name="Daum C."/>
            <person name="Ng V."/>
            <person name="Clum A."/>
            <person name="Steindorff A."/>
            <person name="Ohm R.A."/>
            <person name="Martin F."/>
            <person name="Silar P."/>
            <person name="Natvig D.O."/>
            <person name="Lalanne C."/>
            <person name="Gautier V."/>
            <person name="Ament-Velasquez S.L."/>
            <person name="Kruys A."/>
            <person name="Hutchinson M.I."/>
            <person name="Powell A.J."/>
            <person name="Barry K."/>
            <person name="Miller A.N."/>
            <person name="Grigoriev I.V."/>
            <person name="Debuchy R."/>
            <person name="Gladieux P."/>
            <person name="Hiltunen Thoren M."/>
            <person name="Johannesson H."/>
        </authorList>
    </citation>
    <scope>NUCLEOTIDE SEQUENCE</scope>
    <source>
        <strain evidence="4">PSN324</strain>
    </source>
</reference>
<comment type="caution">
    <text evidence="4">The sequence shown here is derived from an EMBL/GenBank/DDBJ whole genome shotgun (WGS) entry which is preliminary data.</text>
</comment>
<organism evidence="4 5">
    <name type="scientific">Cladorrhinum samala</name>
    <dbReference type="NCBI Taxonomy" id="585594"/>
    <lineage>
        <taxon>Eukaryota</taxon>
        <taxon>Fungi</taxon>
        <taxon>Dikarya</taxon>
        <taxon>Ascomycota</taxon>
        <taxon>Pezizomycotina</taxon>
        <taxon>Sordariomycetes</taxon>
        <taxon>Sordariomycetidae</taxon>
        <taxon>Sordariales</taxon>
        <taxon>Podosporaceae</taxon>
        <taxon>Cladorrhinum</taxon>
    </lineage>
</organism>
<protein>
    <submittedName>
        <fullName evidence="4">Uncharacterized protein</fullName>
    </submittedName>
</protein>
<dbReference type="Proteomes" id="UP001321749">
    <property type="component" value="Unassembled WGS sequence"/>
</dbReference>
<feature type="region of interest" description="Disordered" evidence="2">
    <location>
        <begin position="253"/>
        <end position="272"/>
    </location>
</feature>
<gene>
    <name evidence="4" type="ORF">QBC42DRAFT_311246</name>
</gene>